<dbReference type="OMA" id="NSVEMER"/>
<feature type="non-terminal residue" evidence="3">
    <location>
        <position position="1"/>
    </location>
</feature>
<sequence>AERAAKQSGGIGSPEKKQGDGAKKQLGSLAEAKLWTDLRKKEDARAALKRKVGDLERDLKAAKADIQTGQKTGGVADIELKKEIVKLTRRIDDLEEENSANAAEFKDAMQERRSKHERVVADLEQGATAAQEDLKQTRAELNSVEMEREQLSLQLLSLQRMLSGDKGQATAATSSSSKPAKLARSLDVRPGP</sequence>
<feature type="compositionally biased region" description="Basic and acidic residues" evidence="2">
    <location>
        <begin position="14"/>
        <end position="23"/>
    </location>
</feature>
<feature type="region of interest" description="Disordered" evidence="2">
    <location>
        <begin position="163"/>
        <end position="192"/>
    </location>
</feature>
<gene>
    <name evidence="3" type="ORF">KFL_002850200</name>
</gene>
<keyword evidence="1" id="KW-0175">Coiled coil</keyword>
<keyword evidence="4" id="KW-1185">Reference proteome</keyword>
<organism evidence="3 4">
    <name type="scientific">Klebsormidium nitens</name>
    <name type="common">Green alga</name>
    <name type="synonym">Ulothrix nitens</name>
    <dbReference type="NCBI Taxonomy" id="105231"/>
    <lineage>
        <taxon>Eukaryota</taxon>
        <taxon>Viridiplantae</taxon>
        <taxon>Streptophyta</taxon>
        <taxon>Klebsormidiophyceae</taxon>
        <taxon>Klebsormidiales</taxon>
        <taxon>Klebsormidiaceae</taxon>
        <taxon>Klebsormidium</taxon>
    </lineage>
</organism>
<feature type="coiled-coil region" evidence="1">
    <location>
        <begin position="38"/>
        <end position="161"/>
    </location>
</feature>
<name>A0A1Y1ICD6_KLENI</name>
<dbReference type="Proteomes" id="UP000054558">
    <property type="component" value="Unassembled WGS sequence"/>
</dbReference>
<protein>
    <submittedName>
        <fullName evidence="3">Uncharacterized protein</fullName>
    </submittedName>
</protein>
<accession>A0A1Y1ICD6</accession>
<evidence type="ECO:0000256" key="2">
    <source>
        <dbReference type="SAM" id="MobiDB-lite"/>
    </source>
</evidence>
<feature type="compositionally biased region" description="Low complexity" evidence="2">
    <location>
        <begin position="169"/>
        <end position="180"/>
    </location>
</feature>
<dbReference type="AlphaFoldDB" id="A0A1Y1ICD6"/>
<evidence type="ECO:0000313" key="3">
    <source>
        <dbReference type="EMBL" id="GAQ86376.1"/>
    </source>
</evidence>
<reference evidence="3 4" key="1">
    <citation type="journal article" date="2014" name="Nat. Commun.">
        <title>Klebsormidium flaccidum genome reveals primary factors for plant terrestrial adaptation.</title>
        <authorList>
            <person name="Hori K."/>
            <person name="Maruyama F."/>
            <person name="Fujisawa T."/>
            <person name="Togashi T."/>
            <person name="Yamamoto N."/>
            <person name="Seo M."/>
            <person name="Sato S."/>
            <person name="Yamada T."/>
            <person name="Mori H."/>
            <person name="Tajima N."/>
            <person name="Moriyama T."/>
            <person name="Ikeuchi M."/>
            <person name="Watanabe M."/>
            <person name="Wada H."/>
            <person name="Kobayashi K."/>
            <person name="Saito M."/>
            <person name="Masuda T."/>
            <person name="Sasaki-Sekimoto Y."/>
            <person name="Mashiguchi K."/>
            <person name="Awai K."/>
            <person name="Shimojima M."/>
            <person name="Masuda S."/>
            <person name="Iwai M."/>
            <person name="Nobusawa T."/>
            <person name="Narise T."/>
            <person name="Kondo S."/>
            <person name="Saito H."/>
            <person name="Sato R."/>
            <person name="Murakawa M."/>
            <person name="Ihara Y."/>
            <person name="Oshima-Yamada Y."/>
            <person name="Ohtaka K."/>
            <person name="Satoh M."/>
            <person name="Sonobe K."/>
            <person name="Ishii M."/>
            <person name="Ohtani R."/>
            <person name="Kanamori-Sato M."/>
            <person name="Honoki R."/>
            <person name="Miyazaki D."/>
            <person name="Mochizuki H."/>
            <person name="Umetsu J."/>
            <person name="Higashi K."/>
            <person name="Shibata D."/>
            <person name="Kamiya Y."/>
            <person name="Sato N."/>
            <person name="Nakamura Y."/>
            <person name="Tabata S."/>
            <person name="Ida S."/>
            <person name="Kurokawa K."/>
            <person name="Ohta H."/>
        </authorList>
    </citation>
    <scope>NUCLEOTIDE SEQUENCE [LARGE SCALE GENOMIC DNA]</scope>
    <source>
        <strain evidence="3 4">NIES-2285</strain>
    </source>
</reference>
<evidence type="ECO:0000256" key="1">
    <source>
        <dbReference type="SAM" id="Coils"/>
    </source>
</evidence>
<proteinExistence type="predicted"/>
<dbReference type="EMBL" id="DF237234">
    <property type="protein sequence ID" value="GAQ86376.1"/>
    <property type="molecule type" value="Genomic_DNA"/>
</dbReference>
<feature type="region of interest" description="Disordered" evidence="2">
    <location>
        <begin position="1"/>
        <end position="25"/>
    </location>
</feature>
<evidence type="ECO:0000313" key="4">
    <source>
        <dbReference type="Proteomes" id="UP000054558"/>
    </source>
</evidence>